<feature type="non-terminal residue" evidence="1">
    <location>
        <position position="1"/>
    </location>
</feature>
<protein>
    <submittedName>
        <fullName evidence="1">Uncharacterized protein</fullName>
    </submittedName>
</protein>
<name>A0A8J2KH71_9HEXA</name>
<gene>
    <name evidence="1" type="ORF">AFUS01_LOCUS24621</name>
</gene>
<comment type="caution">
    <text evidence="1">The sequence shown here is derived from an EMBL/GenBank/DDBJ whole genome shotgun (WGS) entry which is preliminary data.</text>
</comment>
<keyword evidence="2" id="KW-1185">Reference proteome</keyword>
<dbReference type="AlphaFoldDB" id="A0A8J2KH71"/>
<dbReference type="Proteomes" id="UP000708208">
    <property type="component" value="Unassembled WGS sequence"/>
</dbReference>
<proteinExistence type="predicted"/>
<sequence length="38" mass="4364">NTSLRNVSLDIIQETKPLTVSDLTWEDLCCKGKIKSKW</sequence>
<accession>A0A8J2KH71</accession>
<dbReference type="EMBL" id="CAJVCH010309296">
    <property type="protein sequence ID" value="CAG7786036.1"/>
    <property type="molecule type" value="Genomic_DNA"/>
</dbReference>
<evidence type="ECO:0000313" key="1">
    <source>
        <dbReference type="EMBL" id="CAG7786036.1"/>
    </source>
</evidence>
<reference evidence="1" key="1">
    <citation type="submission" date="2021-06" db="EMBL/GenBank/DDBJ databases">
        <authorList>
            <person name="Hodson N. C."/>
            <person name="Mongue J. A."/>
            <person name="Jaron S. K."/>
        </authorList>
    </citation>
    <scope>NUCLEOTIDE SEQUENCE</scope>
</reference>
<evidence type="ECO:0000313" key="2">
    <source>
        <dbReference type="Proteomes" id="UP000708208"/>
    </source>
</evidence>
<organism evidence="1 2">
    <name type="scientific">Allacma fusca</name>
    <dbReference type="NCBI Taxonomy" id="39272"/>
    <lineage>
        <taxon>Eukaryota</taxon>
        <taxon>Metazoa</taxon>
        <taxon>Ecdysozoa</taxon>
        <taxon>Arthropoda</taxon>
        <taxon>Hexapoda</taxon>
        <taxon>Collembola</taxon>
        <taxon>Symphypleona</taxon>
        <taxon>Sminthuridae</taxon>
        <taxon>Allacma</taxon>
    </lineage>
</organism>